<dbReference type="EMBL" id="HBGS01051432">
    <property type="protein sequence ID" value="CAD9468277.1"/>
    <property type="molecule type" value="Transcribed_RNA"/>
</dbReference>
<name>A0A7S2DZD6_9STRA</name>
<evidence type="ECO:0000313" key="2">
    <source>
        <dbReference type="EMBL" id="CAD9468277.1"/>
    </source>
</evidence>
<organism evidence="2">
    <name type="scientific">Octactis speculum</name>
    <dbReference type="NCBI Taxonomy" id="3111310"/>
    <lineage>
        <taxon>Eukaryota</taxon>
        <taxon>Sar</taxon>
        <taxon>Stramenopiles</taxon>
        <taxon>Ochrophyta</taxon>
        <taxon>Dictyochophyceae</taxon>
        <taxon>Dictyochales</taxon>
        <taxon>Dictyochaceae</taxon>
        <taxon>Octactis</taxon>
    </lineage>
</organism>
<gene>
    <name evidence="2" type="ORF">DSPE1174_LOCUS26624</name>
</gene>
<feature type="region of interest" description="Disordered" evidence="1">
    <location>
        <begin position="1"/>
        <end position="37"/>
    </location>
</feature>
<protein>
    <submittedName>
        <fullName evidence="2">Uncharacterized protein</fullName>
    </submittedName>
</protein>
<accession>A0A7S2DZD6</accession>
<evidence type="ECO:0000256" key="1">
    <source>
        <dbReference type="SAM" id="MobiDB-lite"/>
    </source>
</evidence>
<feature type="compositionally biased region" description="Basic residues" evidence="1">
    <location>
        <begin position="7"/>
        <end position="25"/>
    </location>
</feature>
<proteinExistence type="predicted"/>
<sequence>MPFKKGQQVKRRAKGKNIGRCHKGRRVDGRVTNPNAHPRVIVQPNEPRPWAIKSGPRLTRPLCHATDPPAGTSVVKCDTVSDEARRVAIAVYYLEAMDAPPACEDNETAPWILRQFKMPPGSLDVVKRVLNDVRKCAVEGTEYTGEQQLQQR</sequence>
<reference evidence="2" key="1">
    <citation type="submission" date="2021-01" db="EMBL/GenBank/DDBJ databases">
        <authorList>
            <person name="Corre E."/>
            <person name="Pelletier E."/>
            <person name="Niang G."/>
            <person name="Scheremetjew M."/>
            <person name="Finn R."/>
            <person name="Kale V."/>
            <person name="Holt S."/>
            <person name="Cochrane G."/>
            <person name="Meng A."/>
            <person name="Brown T."/>
            <person name="Cohen L."/>
        </authorList>
    </citation>
    <scope>NUCLEOTIDE SEQUENCE</scope>
    <source>
        <strain evidence="2">CCMP1381</strain>
    </source>
</reference>
<dbReference type="AlphaFoldDB" id="A0A7S2DZD6"/>